<dbReference type="InterPro" id="IPR046235">
    <property type="entry name" value="DUF6268"/>
</dbReference>
<gene>
    <name evidence="2" type="ORF">HDE68_000339</name>
</gene>
<proteinExistence type="predicted"/>
<comment type="caution">
    <text evidence="2">The sequence shown here is derived from an EMBL/GenBank/DDBJ whole genome shotgun (WGS) entry which is preliminary data.</text>
</comment>
<sequence length="299" mass="33864">MILLVLTGKGAFAQFTPVNNLDINTIYIPDSKYKQKDGNVENTEKVQKRIDLGYSFLISNKFDTVTKKVNQWTGMISGSYTQMSDKSGEKDLMPEKLLSSQLGVSYYHSMRNNWGMVNIFSVGINSDLKHIDSHDLYINGGVLFIKTPHPGFSYGFGGFIINALNAPIILPGFMLHVQTEGKFKFNIDIPTEISTAYDVTKKMELKLAFRFRSLSYDTENEVDPKKRYLNYVELPLGLEGKWKSKYFDFMLGGGYMLLRNFSFKEAGIKNVFANTPVNKLGSSLFINAGIRFKLQPSKK</sequence>
<accession>A0A7W8ZI40</accession>
<dbReference type="RefSeq" id="WP_183878279.1">
    <property type="nucleotide sequence ID" value="NZ_JACHCD010000002.1"/>
</dbReference>
<evidence type="ECO:0000259" key="1">
    <source>
        <dbReference type="Pfam" id="PF19783"/>
    </source>
</evidence>
<evidence type="ECO:0000313" key="3">
    <source>
        <dbReference type="Proteomes" id="UP000537204"/>
    </source>
</evidence>
<dbReference type="Pfam" id="PF19783">
    <property type="entry name" value="DUF6268"/>
    <property type="match status" value="1"/>
</dbReference>
<evidence type="ECO:0000313" key="2">
    <source>
        <dbReference type="EMBL" id="MBB5634454.1"/>
    </source>
</evidence>
<name>A0A7W8ZI40_9SPHI</name>
<dbReference type="EMBL" id="JACHCE010000001">
    <property type="protein sequence ID" value="MBB5634454.1"/>
    <property type="molecule type" value="Genomic_DNA"/>
</dbReference>
<organism evidence="2 3">
    <name type="scientific">Pedobacter cryoconitis</name>
    <dbReference type="NCBI Taxonomy" id="188932"/>
    <lineage>
        <taxon>Bacteria</taxon>
        <taxon>Pseudomonadati</taxon>
        <taxon>Bacteroidota</taxon>
        <taxon>Sphingobacteriia</taxon>
        <taxon>Sphingobacteriales</taxon>
        <taxon>Sphingobacteriaceae</taxon>
        <taxon>Pedobacter</taxon>
    </lineage>
</organism>
<feature type="domain" description="DUF6268" evidence="1">
    <location>
        <begin position="11"/>
        <end position="293"/>
    </location>
</feature>
<dbReference type="AlphaFoldDB" id="A0A7W8ZI40"/>
<protein>
    <recommendedName>
        <fullName evidence="1">DUF6268 domain-containing protein</fullName>
    </recommendedName>
</protein>
<dbReference type="Proteomes" id="UP000537204">
    <property type="component" value="Unassembled WGS sequence"/>
</dbReference>
<reference evidence="2 3" key="1">
    <citation type="submission" date="2020-08" db="EMBL/GenBank/DDBJ databases">
        <title>Genomic Encyclopedia of Type Strains, Phase IV (KMG-V): Genome sequencing to study the core and pangenomes of soil and plant-associated prokaryotes.</title>
        <authorList>
            <person name="Whitman W."/>
        </authorList>
    </citation>
    <scope>NUCLEOTIDE SEQUENCE [LARGE SCALE GENOMIC DNA]</scope>
    <source>
        <strain evidence="2 3">S3M1</strain>
    </source>
</reference>